<keyword evidence="3" id="KW-1185">Reference proteome</keyword>
<organism evidence="2 3">
    <name type="scientific">Sporomusa termitida</name>
    <dbReference type="NCBI Taxonomy" id="2377"/>
    <lineage>
        <taxon>Bacteria</taxon>
        <taxon>Bacillati</taxon>
        <taxon>Bacillota</taxon>
        <taxon>Negativicutes</taxon>
        <taxon>Selenomonadales</taxon>
        <taxon>Sporomusaceae</taxon>
        <taxon>Sporomusa</taxon>
    </lineage>
</organism>
<gene>
    <name evidence="2" type="ORF">SPTER_22080</name>
</gene>
<dbReference type="Pfam" id="PF00269">
    <property type="entry name" value="SASP"/>
    <property type="match status" value="1"/>
</dbReference>
<dbReference type="InterPro" id="IPR001448">
    <property type="entry name" value="SASP_alpha/beta-type"/>
</dbReference>
<proteinExistence type="predicted"/>
<evidence type="ECO:0000313" key="2">
    <source>
        <dbReference type="EMBL" id="QDR80872.1"/>
    </source>
</evidence>
<feature type="region of interest" description="Disordered" evidence="1">
    <location>
        <begin position="52"/>
        <end position="74"/>
    </location>
</feature>
<evidence type="ECO:0000313" key="3">
    <source>
        <dbReference type="Proteomes" id="UP000320776"/>
    </source>
</evidence>
<reference evidence="2 3" key="1">
    <citation type="submission" date="2019-02" db="EMBL/GenBank/DDBJ databases">
        <title>Closed genome of Sporomusa termitida DSM 4440.</title>
        <authorList>
            <person name="Poehlein A."/>
            <person name="Daniel R."/>
        </authorList>
    </citation>
    <scope>NUCLEOTIDE SEQUENCE [LARGE SCALE GENOMIC DNA]</scope>
    <source>
        <strain evidence="2 3">DSM 4440</strain>
    </source>
</reference>
<accession>A0A517DU36</accession>
<sequence>MDRLEKLKMSVANETLGNTMNTEITSASCKSVVNERKTESAEELGFKEKIDTAGRQSMTTGEAGKIGGSMGGHSGGQMVKNLMAMAEAQMAPVDGTTLEEVKKQLAGKR</sequence>
<dbReference type="AlphaFoldDB" id="A0A517DU36"/>
<dbReference type="GO" id="GO:0003690">
    <property type="term" value="F:double-stranded DNA binding"/>
    <property type="evidence" value="ECO:0007669"/>
    <property type="project" value="InterPro"/>
</dbReference>
<dbReference type="KEGG" id="sted:SPTER_22080"/>
<feature type="compositionally biased region" description="Gly residues" evidence="1">
    <location>
        <begin position="64"/>
        <end position="74"/>
    </location>
</feature>
<dbReference type="RefSeq" id="WP_144350430.1">
    <property type="nucleotide sequence ID" value="NZ_CP036259.1"/>
</dbReference>
<dbReference type="GO" id="GO:0006265">
    <property type="term" value="P:DNA topological change"/>
    <property type="evidence" value="ECO:0007669"/>
    <property type="project" value="InterPro"/>
</dbReference>
<protein>
    <submittedName>
        <fullName evidence="2">Small, acid-soluble spore protein, alpha/beta type</fullName>
    </submittedName>
</protein>
<dbReference type="InterPro" id="IPR038300">
    <property type="entry name" value="SASP_sf_alpha/beta"/>
</dbReference>
<dbReference type="Gene3D" id="6.10.10.80">
    <property type="entry name" value="Small, acid-soluble spore protein, alpha/beta type-like"/>
    <property type="match status" value="1"/>
</dbReference>
<evidence type="ECO:0000256" key="1">
    <source>
        <dbReference type="SAM" id="MobiDB-lite"/>
    </source>
</evidence>
<dbReference type="EMBL" id="CP036259">
    <property type="protein sequence ID" value="QDR80872.1"/>
    <property type="molecule type" value="Genomic_DNA"/>
</dbReference>
<name>A0A517DU36_9FIRM</name>
<dbReference type="Proteomes" id="UP000320776">
    <property type="component" value="Chromosome"/>
</dbReference>